<keyword evidence="2" id="KW-1133">Transmembrane helix</keyword>
<proteinExistence type="predicted"/>
<keyword evidence="4" id="KW-1185">Reference proteome</keyword>
<reference evidence="3 4" key="1">
    <citation type="submission" date="2023-03" db="EMBL/GenBank/DDBJ databases">
        <title>High recombination rates correlate with genetic variation in Cardiocondyla obscurior ants.</title>
        <authorList>
            <person name="Errbii M."/>
        </authorList>
    </citation>
    <scope>NUCLEOTIDE SEQUENCE [LARGE SCALE GENOMIC DNA]</scope>
    <source>
        <strain evidence="3">Alpha-2009</strain>
        <tissue evidence="3">Whole body</tissue>
    </source>
</reference>
<comment type="caution">
    <text evidence="3">The sequence shown here is derived from an EMBL/GenBank/DDBJ whole genome shotgun (WGS) entry which is preliminary data.</text>
</comment>
<feature type="compositionally biased region" description="Low complexity" evidence="1">
    <location>
        <begin position="337"/>
        <end position="349"/>
    </location>
</feature>
<dbReference type="AlphaFoldDB" id="A0AAW2GK77"/>
<evidence type="ECO:0000256" key="1">
    <source>
        <dbReference type="SAM" id="MobiDB-lite"/>
    </source>
</evidence>
<gene>
    <name evidence="3" type="ORF">PUN28_005129</name>
</gene>
<feature type="compositionally biased region" description="Basic and acidic residues" evidence="1">
    <location>
        <begin position="350"/>
        <end position="359"/>
    </location>
</feature>
<dbReference type="InterPro" id="IPR029162">
    <property type="entry name" value="InaF-motif"/>
</dbReference>
<keyword evidence="2" id="KW-0812">Transmembrane</keyword>
<dbReference type="Pfam" id="PF15018">
    <property type="entry name" value="InaF-motif"/>
    <property type="match status" value="1"/>
</dbReference>
<name>A0AAW2GK77_9HYME</name>
<keyword evidence="2" id="KW-0472">Membrane</keyword>
<dbReference type="EMBL" id="JADYXP020000004">
    <property type="protein sequence ID" value="KAL0126541.1"/>
    <property type="molecule type" value="Genomic_DNA"/>
</dbReference>
<organism evidence="3 4">
    <name type="scientific">Cardiocondyla obscurior</name>
    <dbReference type="NCBI Taxonomy" id="286306"/>
    <lineage>
        <taxon>Eukaryota</taxon>
        <taxon>Metazoa</taxon>
        <taxon>Ecdysozoa</taxon>
        <taxon>Arthropoda</taxon>
        <taxon>Hexapoda</taxon>
        <taxon>Insecta</taxon>
        <taxon>Pterygota</taxon>
        <taxon>Neoptera</taxon>
        <taxon>Endopterygota</taxon>
        <taxon>Hymenoptera</taxon>
        <taxon>Apocrita</taxon>
        <taxon>Aculeata</taxon>
        <taxon>Formicoidea</taxon>
        <taxon>Formicidae</taxon>
        <taxon>Myrmicinae</taxon>
        <taxon>Cardiocondyla</taxon>
    </lineage>
</organism>
<feature type="region of interest" description="Disordered" evidence="1">
    <location>
        <begin position="330"/>
        <end position="369"/>
    </location>
</feature>
<feature type="transmembrane region" description="Helical" evidence="2">
    <location>
        <begin position="39"/>
        <end position="62"/>
    </location>
</feature>
<evidence type="ECO:0000256" key="2">
    <source>
        <dbReference type="SAM" id="Phobius"/>
    </source>
</evidence>
<accession>A0AAW2GK77</accession>
<evidence type="ECO:0000313" key="3">
    <source>
        <dbReference type="EMBL" id="KAL0126541.1"/>
    </source>
</evidence>
<evidence type="ECO:0000313" key="4">
    <source>
        <dbReference type="Proteomes" id="UP001430953"/>
    </source>
</evidence>
<dbReference type="Proteomes" id="UP001430953">
    <property type="component" value="Unassembled WGS sequence"/>
</dbReference>
<protein>
    <submittedName>
        <fullName evidence="3">Uncharacterized protein</fullName>
    </submittedName>
</protein>
<sequence>MSKEDDERKLQDASTADAAAKDPNADIYENRGTKKIIRVVTVMAYLFSVSFVGILLSAYYLFLWEPPNPRLMHRERLRMDPQMQFLIAPTLEKVDPTTEDSFLLQTEVNRAHKPLLSRTMHDDGDSVLDRREKTNLEKKNHRLNMVLLKLRHSLVDNLRARNLSRATTAPSKFDNSLVRVTTVRNSTIISQRGEAQGNILEEKTHGLNLSSELAGSNASEAESTSSTRFVTILETETSRAHLDKNSNIRLNPIIEEKNLKNGLSNVTTNSGARNGDSRRSFGNYSFKKKIQEILKIDRKEPVRRSKTNDDRFIQDDRKSDLNNVQTIVLSKAGVNDSVENPQENNSNEPSSKDRMEQITHDTTSTGQSRLEFIDDPGFRQMHDSLVTAKSWSHVAKTGDFKETQIERMTARSATIDNKQLEQIDVSTTQQQKSFSEVFTEIADVEETSVDLTSISTTRDYHNFTGIMNEDHENVT</sequence>